<keyword evidence="2" id="KW-1185">Reference proteome</keyword>
<protein>
    <submittedName>
        <fullName evidence="1">Uncharacterized protein</fullName>
    </submittedName>
</protein>
<name>A0A151STV6_CAJCA</name>
<gene>
    <name evidence="1" type="ORF">KK1_004475</name>
</gene>
<proteinExistence type="predicted"/>
<dbReference type="AlphaFoldDB" id="A0A151STV6"/>
<evidence type="ECO:0000313" key="1">
    <source>
        <dbReference type="EMBL" id="KYP58182.1"/>
    </source>
</evidence>
<organism evidence="1 2">
    <name type="scientific">Cajanus cajan</name>
    <name type="common">Pigeon pea</name>
    <name type="synonym">Cajanus indicus</name>
    <dbReference type="NCBI Taxonomy" id="3821"/>
    <lineage>
        <taxon>Eukaryota</taxon>
        <taxon>Viridiplantae</taxon>
        <taxon>Streptophyta</taxon>
        <taxon>Embryophyta</taxon>
        <taxon>Tracheophyta</taxon>
        <taxon>Spermatophyta</taxon>
        <taxon>Magnoliopsida</taxon>
        <taxon>eudicotyledons</taxon>
        <taxon>Gunneridae</taxon>
        <taxon>Pentapetalae</taxon>
        <taxon>rosids</taxon>
        <taxon>fabids</taxon>
        <taxon>Fabales</taxon>
        <taxon>Fabaceae</taxon>
        <taxon>Papilionoideae</taxon>
        <taxon>50 kb inversion clade</taxon>
        <taxon>NPAAA clade</taxon>
        <taxon>indigoferoid/millettioid clade</taxon>
        <taxon>Phaseoleae</taxon>
        <taxon>Cajanus</taxon>
    </lineage>
</organism>
<dbReference type="Proteomes" id="UP000075243">
    <property type="component" value="Chromosome 11"/>
</dbReference>
<reference evidence="1 2" key="1">
    <citation type="journal article" date="2012" name="Nat. Biotechnol.">
        <title>Draft genome sequence of pigeonpea (Cajanus cajan), an orphan legume crop of resource-poor farmers.</title>
        <authorList>
            <person name="Varshney R.K."/>
            <person name="Chen W."/>
            <person name="Li Y."/>
            <person name="Bharti A.K."/>
            <person name="Saxena R.K."/>
            <person name="Schlueter J.A."/>
            <person name="Donoghue M.T."/>
            <person name="Azam S."/>
            <person name="Fan G."/>
            <person name="Whaley A.M."/>
            <person name="Farmer A.D."/>
            <person name="Sheridan J."/>
            <person name="Iwata A."/>
            <person name="Tuteja R."/>
            <person name="Penmetsa R.V."/>
            <person name="Wu W."/>
            <person name="Upadhyaya H.D."/>
            <person name="Yang S.P."/>
            <person name="Shah T."/>
            <person name="Saxena K.B."/>
            <person name="Michael T."/>
            <person name="McCombie W.R."/>
            <person name="Yang B."/>
            <person name="Zhang G."/>
            <person name="Yang H."/>
            <person name="Wang J."/>
            <person name="Spillane C."/>
            <person name="Cook D.R."/>
            <person name="May G.D."/>
            <person name="Xu X."/>
            <person name="Jackson S.A."/>
        </authorList>
    </citation>
    <scope>NUCLEOTIDE SEQUENCE [LARGE SCALE GENOMIC DNA]</scope>
    <source>
        <strain evidence="2">cv. Asha</strain>
    </source>
</reference>
<dbReference type="EMBL" id="CM003613">
    <property type="protein sequence ID" value="KYP58182.1"/>
    <property type="molecule type" value="Genomic_DNA"/>
</dbReference>
<evidence type="ECO:0000313" key="2">
    <source>
        <dbReference type="Proteomes" id="UP000075243"/>
    </source>
</evidence>
<sequence length="93" mass="10543">MIRKIHTLKARSSKRLKCKSIYKAYMPGRSGSIGGSLKSLLYYQEETCHPYIWIHDTGWLSSSILASRILPRSKSSGINRYISVSKSTTPDFC</sequence>
<accession>A0A151STV6</accession>
<dbReference type="Gramene" id="C.cajan_04369.t">
    <property type="protein sequence ID" value="C.cajan_04369.t"/>
    <property type="gene ID" value="C.cajan_04369"/>
</dbReference>